<feature type="region of interest" description="Disordered" evidence="1">
    <location>
        <begin position="67"/>
        <end position="92"/>
    </location>
</feature>
<organism evidence="2 3">
    <name type="scientific">Elysia crispata</name>
    <name type="common">lettuce slug</name>
    <dbReference type="NCBI Taxonomy" id="231223"/>
    <lineage>
        <taxon>Eukaryota</taxon>
        <taxon>Metazoa</taxon>
        <taxon>Spiralia</taxon>
        <taxon>Lophotrochozoa</taxon>
        <taxon>Mollusca</taxon>
        <taxon>Gastropoda</taxon>
        <taxon>Heterobranchia</taxon>
        <taxon>Euthyneura</taxon>
        <taxon>Panpulmonata</taxon>
        <taxon>Sacoglossa</taxon>
        <taxon>Placobranchoidea</taxon>
        <taxon>Plakobranchidae</taxon>
        <taxon>Elysia</taxon>
    </lineage>
</organism>
<feature type="compositionally biased region" description="Basic and acidic residues" evidence="1">
    <location>
        <begin position="76"/>
        <end position="86"/>
    </location>
</feature>
<dbReference type="EMBL" id="JAWDGP010000241">
    <property type="protein sequence ID" value="KAK3802356.1"/>
    <property type="molecule type" value="Genomic_DNA"/>
</dbReference>
<keyword evidence="3" id="KW-1185">Reference proteome</keyword>
<accession>A0AAE1BBI1</accession>
<dbReference type="Proteomes" id="UP001283361">
    <property type="component" value="Unassembled WGS sequence"/>
</dbReference>
<dbReference type="AlphaFoldDB" id="A0AAE1BBI1"/>
<evidence type="ECO:0000313" key="3">
    <source>
        <dbReference type="Proteomes" id="UP001283361"/>
    </source>
</evidence>
<sequence>MKLSAWVGSGAVIGLPAVTTNPLKRGNHYWTLKPDQEPTSLNPSWSRSVGFSTIVSAGGGVRWSSLDAQRGQVDGGKTKDLDRAELDANSGC</sequence>
<comment type="caution">
    <text evidence="2">The sequence shown here is derived from an EMBL/GenBank/DDBJ whole genome shotgun (WGS) entry which is preliminary data.</text>
</comment>
<proteinExistence type="predicted"/>
<gene>
    <name evidence="2" type="ORF">RRG08_034502</name>
</gene>
<evidence type="ECO:0000313" key="2">
    <source>
        <dbReference type="EMBL" id="KAK3802356.1"/>
    </source>
</evidence>
<name>A0AAE1BBI1_9GAST</name>
<reference evidence="2" key="1">
    <citation type="journal article" date="2023" name="G3 (Bethesda)">
        <title>A reference genome for the long-term kleptoplast-retaining sea slug Elysia crispata morphotype clarki.</title>
        <authorList>
            <person name="Eastman K.E."/>
            <person name="Pendleton A.L."/>
            <person name="Shaikh M.A."/>
            <person name="Suttiyut T."/>
            <person name="Ogas R."/>
            <person name="Tomko P."/>
            <person name="Gavelis G."/>
            <person name="Widhalm J.R."/>
            <person name="Wisecaver J.H."/>
        </authorList>
    </citation>
    <scope>NUCLEOTIDE SEQUENCE</scope>
    <source>
        <strain evidence="2">ECLA1</strain>
    </source>
</reference>
<protein>
    <submittedName>
        <fullName evidence="2">Uncharacterized protein</fullName>
    </submittedName>
</protein>
<evidence type="ECO:0000256" key="1">
    <source>
        <dbReference type="SAM" id="MobiDB-lite"/>
    </source>
</evidence>